<gene>
    <name evidence="2" type="ORF">ERL59_03315</name>
</gene>
<protein>
    <submittedName>
        <fullName evidence="2">YheC/YheD family protein</fullName>
    </submittedName>
</protein>
<keyword evidence="3" id="KW-1185">Reference proteome</keyword>
<reference evidence="2 3" key="1">
    <citation type="submission" date="2019-01" db="EMBL/GenBank/DDBJ databases">
        <title>Chengkuizengella sp. nov., isolated from deep-sea sediment of East Pacific Ocean.</title>
        <authorList>
            <person name="Yang J."/>
            <person name="Lai Q."/>
            <person name="Shao Z."/>
        </authorList>
    </citation>
    <scope>NUCLEOTIDE SEQUENCE [LARGE SCALE GENOMIC DNA]</scope>
    <source>
        <strain evidence="2 3">YPA3-1-1</strain>
    </source>
</reference>
<sequence>MNKRESKKKYVSSKWIKTLALIKNTDLITYIPETRKVNFESLDEMLNKHHVVYVKPSRGSLGKGVMRIKKTNENEEEIYEWQQDLEVKQYSSYNALYNDLNHQIQKTKRLHIVQKGIDMVKYKDRSADIRVMVQQNTNSEWEVTGIIARLSHPKKVVTNISSGGIICNIETLINHLCPDDHNLIEKLKWIGLETAKQMNKTYPNMKESGLDIALDQNLHPWILEVNTKPSVIPFTRLEDKRIIDKIVRYGKAYGRHYYLKPKFDIKGNRIIKPKKRSRKGGKGITNILENTHPEKRQKAAKPFPRKYTRYRKRFPLKR</sequence>
<dbReference type="PANTHER" id="PTHR21621:SF0">
    <property type="entry name" value="BETA-CITRYLGLUTAMATE SYNTHASE B-RELATED"/>
    <property type="match status" value="1"/>
</dbReference>
<evidence type="ECO:0000313" key="2">
    <source>
        <dbReference type="EMBL" id="NBI27988.1"/>
    </source>
</evidence>
<comment type="caution">
    <text evidence="2">The sequence shown here is derived from an EMBL/GenBank/DDBJ whole genome shotgun (WGS) entry which is preliminary data.</text>
</comment>
<dbReference type="Proteomes" id="UP000448943">
    <property type="component" value="Unassembled WGS sequence"/>
</dbReference>
<dbReference type="GO" id="GO:0005737">
    <property type="term" value="C:cytoplasm"/>
    <property type="evidence" value="ECO:0007669"/>
    <property type="project" value="TreeGrafter"/>
</dbReference>
<dbReference type="EMBL" id="SIJB01000007">
    <property type="protein sequence ID" value="NBI27988.1"/>
    <property type="molecule type" value="Genomic_DNA"/>
</dbReference>
<dbReference type="Gene3D" id="3.30.470.20">
    <property type="entry name" value="ATP-grasp fold, B domain"/>
    <property type="match status" value="1"/>
</dbReference>
<dbReference type="GO" id="GO:0016879">
    <property type="term" value="F:ligase activity, forming carbon-nitrogen bonds"/>
    <property type="evidence" value="ECO:0007669"/>
    <property type="project" value="TreeGrafter"/>
</dbReference>
<dbReference type="AlphaFoldDB" id="A0A6N9Q251"/>
<proteinExistence type="predicted"/>
<name>A0A6N9Q251_9BACL</name>
<dbReference type="SUPFAM" id="SSF56059">
    <property type="entry name" value="Glutathione synthetase ATP-binding domain-like"/>
    <property type="match status" value="1"/>
</dbReference>
<feature type="region of interest" description="Disordered" evidence="1">
    <location>
        <begin position="273"/>
        <end position="306"/>
    </location>
</feature>
<dbReference type="InterPro" id="IPR026838">
    <property type="entry name" value="YheC/D"/>
</dbReference>
<organism evidence="2 3">
    <name type="scientific">Chengkuizengella marina</name>
    <dbReference type="NCBI Taxonomy" id="2507566"/>
    <lineage>
        <taxon>Bacteria</taxon>
        <taxon>Bacillati</taxon>
        <taxon>Bacillota</taxon>
        <taxon>Bacilli</taxon>
        <taxon>Bacillales</taxon>
        <taxon>Paenibacillaceae</taxon>
        <taxon>Chengkuizengella</taxon>
    </lineage>
</organism>
<evidence type="ECO:0000256" key="1">
    <source>
        <dbReference type="SAM" id="MobiDB-lite"/>
    </source>
</evidence>
<dbReference type="OrthoDB" id="7869153at2"/>
<dbReference type="Pfam" id="PF14398">
    <property type="entry name" value="ATPgrasp_YheCD"/>
    <property type="match status" value="1"/>
</dbReference>
<dbReference type="RefSeq" id="WP_160644471.1">
    <property type="nucleotide sequence ID" value="NZ_SIJB01000007.1"/>
</dbReference>
<accession>A0A6N9Q251</accession>
<evidence type="ECO:0000313" key="3">
    <source>
        <dbReference type="Proteomes" id="UP000448943"/>
    </source>
</evidence>
<dbReference type="PANTHER" id="PTHR21621">
    <property type="entry name" value="RIBOSOMAL PROTEIN S6 MODIFICATION PROTEIN"/>
    <property type="match status" value="1"/>
</dbReference>